<dbReference type="EMBL" id="BARU01043091">
    <property type="protein sequence ID" value="GAH77832.1"/>
    <property type="molecule type" value="Genomic_DNA"/>
</dbReference>
<name>X1I7Z6_9ZZZZ</name>
<feature type="non-terminal residue" evidence="1">
    <location>
        <position position="1"/>
    </location>
</feature>
<protein>
    <submittedName>
        <fullName evidence="1">Uncharacterized protein</fullName>
    </submittedName>
</protein>
<organism evidence="1">
    <name type="scientific">marine sediment metagenome</name>
    <dbReference type="NCBI Taxonomy" id="412755"/>
    <lineage>
        <taxon>unclassified sequences</taxon>
        <taxon>metagenomes</taxon>
        <taxon>ecological metagenomes</taxon>
    </lineage>
</organism>
<comment type="caution">
    <text evidence="1">The sequence shown here is derived from an EMBL/GenBank/DDBJ whole genome shotgun (WGS) entry which is preliminary data.</text>
</comment>
<evidence type="ECO:0000313" key="1">
    <source>
        <dbReference type="EMBL" id="GAH77832.1"/>
    </source>
</evidence>
<gene>
    <name evidence="1" type="ORF">S03H2_66056</name>
</gene>
<sequence length="41" mass="4377">NKTSAMYGDIQGIIGASMPQIEALDLKSLPSGKELPDEEDN</sequence>
<reference evidence="1" key="1">
    <citation type="journal article" date="2014" name="Front. Microbiol.">
        <title>High frequency of phylogenetically diverse reductive dehalogenase-homologous genes in deep subseafloor sedimentary metagenomes.</title>
        <authorList>
            <person name="Kawai M."/>
            <person name="Futagami T."/>
            <person name="Toyoda A."/>
            <person name="Takaki Y."/>
            <person name="Nishi S."/>
            <person name="Hori S."/>
            <person name="Arai W."/>
            <person name="Tsubouchi T."/>
            <person name="Morono Y."/>
            <person name="Uchiyama I."/>
            <person name="Ito T."/>
            <person name="Fujiyama A."/>
            <person name="Inagaki F."/>
            <person name="Takami H."/>
        </authorList>
    </citation>
    <scope>NUCLEOTIDE SEQUENCE</scope>
    <source>
        <strain evidence="1">Expedition CK06-06</strain>
    </source>
</reference>
<proteinExistence type="predicted"/>
<accession>X1I7Z6</accession>
<dbReference type="AlphaFoldDB" id="X1I7Z6"/>